<dbReference type="STRING" id="1156394.T0S910"/>
<dbReference type="Gene3D" id="1.25.10.10">
    <property type="entry name" value="Leucine-rich Repeat Variant"/>
    <property type="match status" value="1"/>
</dbReference>
<dbReference type="SUPFAM" id="SSF48371">
    <property type="entry name" value="ARM repeat"/>
    <property type="match status" value="1"/>
</dbReference>
<dbReference type="OrthoDB" id="340346at2759"/>
<accession>T0S910</accession>
<organism evidence="3 4">
    <name type="scientific">Saprolegnia diclina (strain VS20)</name>
    <dbReference type="NCBI Taxonomy" id="1156394"/>
    <lineage>
        <taxon>Eukaryota</taxon>
        <taxon>Sar</taxon>
        <taxon>Stramenopiles</taxon>
        <taxon>Oomycota</taxon>
        <taxon>Saprolegniomycetes</taxon>
        <taxon>Saprolegniales</taxon>
        <taxon>Saprolegniaceae</taxon>
        <taxon>Saprolegnia</taxon>
    </lineage>
</organism>
<dbReference type="OMA" id="KFFNLCS"/>
<feature type="repeat" description="HEAT" evidence="2">
    <location>
        <begin position="356"/>
        <end position="394"/>
    </location>
</feature>
<feature type="repeat" description="HEAT" evidence="2">
    <location>
        <begin position="114"/>
        <end position="152"/>
    </location>
</feature>
<proteinExistence type="predicted"/>
<evidence type="ECO:0000256" key="2">
    <source>
        <dbReference type="PROSITE-ProRule" id="PRU00103"/>
    </source>
</evidence>
<dbReference type="AlphaFoldDB" id="T0S910"/>
<evidence type="ECO:0000313" key="3">
    <source>
        <dbReference type="EMBL" id="EQC39152.1"/>
    </source>
</evidence>
<dbReference type="eggNOG" id="KOG0211">
    <property type="taxonomic scope" value="Eukaryota"/>
</dbReference>
<dbReference type="Proteomes" id="UP000030762">
    <property type="component" value="Unassembled WGS sequence"/>
</dbReference>
<sequence>MMSEHGGYHDDRDGGPTFEDLAIDDSLTDLDRVIRYVDSNIALQRVIHVRMLEETAVSSGYEKTCTSIIPLLEPLVSDVEFVVRQHVAGQLPGLCKFLVSAGGDDGYKIVLETMMPLMSKLLSDVQAEVRHIACESLVTIAEIIKSEDQGQHVLTLVLPFAHEDDDEQMRITALILLNKLAVFLGRDLCCQFCVPEFISLSEDPVFRVRKAMVLNFANVCMTAGPEVTEERLLPAYTRLAKDEIWGVRKACAESLVDMSKTLAPEKRASALTPLFTAFSHDASKWVRIAAYQQLGPYLSTLPPHEITETLTTSYADMATRPTALLLSGAEADMKFHCAYNFPAVLLTLGRDGWPRISRAFEALTVDGFWKVRRTLAHSLHEIARILGPEMTEAHLTSAFDTFLQDIDDVKMGSITHFADFLAAISPTARHEYLAVLAEFNDFQAHSKFKLKWRFRGLISEQLPAICTLFPPADTFAIVAPLIFQLVTDDVACVRDSSFHAVPLLFACLAENPEWTEALADQVRALQASSVYIHRQIYIRVCRAFVLGGHAPLFEASLAAPFFALASDPVFNVRLALVRILVELQEHLTIPTDALRALGNDPHVDIHVCFTQLRGASDAVLTTTAEETTTMEEADALGVVTDAVDDLKLVVEEESPSTDDQDEAAGGDDVTTVNEAAVSVEDITPTIDVADVAIDGETLSPP</sequence>
<dbReference type="GeneID" id="19944085"/>
<keyword evidence="4" id="KW-1185">Reference proteome</keyword>
<dbReference type="Pfam" id="PF02985">
    <property type="entry name" value="HEAT"/>
    <property type="match status" value="2"/>
</dbReference>
<protein>
    <recommendedName>
        <fullName evidence="5">Protein phosphatase 4 regulatory subunit 1</fullName>
    </recommendedName>
</protein>
<dbReference type="RefSeq" id="XP_008607213.1">
    <property type="nucleotide sequence ID" value="XM_008608991.1"/>
</dbReference>
<dbReference type="InterPro" id="IPR011989">
    <property type="entry name" value="ARM-like"/>
</dbReference>
<dbReference type="PANTHER" id="PTHR10648:SF1">
    <property type="entry name" value="SERINE_THREONINE-PROTEIN PHOSPHATASE 4 REGULATORY SUBUNIT 1"/>
    <property type="match status" value="1"/>
</dbReference>
<evidence type="ECO:0000256" key="1">
    <source>
        <dbReference type="ARBA" id="ARBA00022737"/>
    </source>
</evidence>
<dbReference type="PANTHER" id="PTHR10648">
    <property type="entry name" value="SERINE/THREONINE-PROTEIN PHOSPHATASE PP2A 65 KDA REGULATORY SUBUNIT"/>
    <property type="match status" value="1"/>
</dbReference>
<reference evidence="3 4" key="1">
    <citation type="submission" date="2012-04" db="EMBL/GenBank/DDBJ databases">
        <title>The Genome Sequence of Saprolegnia declina VS20.</title>
        <authorList>
            <consortium name="The Broad Institute Genome Sequencing Platform"/>
            <person name="Russ C."/>
            <person name="Nusbaum C."/>
            <person name="Tyler B."/>
            <person name="van West P."/>
            <person name="Dieguez-Uribeondo J."/>
            <person name="de Bruijn I."/>
            <person name="Tripathy S."/>
            <person name="Jiang R."/>
            <person name="Young S.K."/>
            <person name="Zeng Q."/>
            <person name="Gargeya S."/>
            <person name="Fitzgerald M."/>
            <person name="Haas B."/>
            <person name="Abouelleil A."/>
            <person name="Alvarado L."/>
            <person name="Arachchi H.M."/>
            <person name="Berlin A."/>
            <person name="Chapman S.B."/>
            <person name="Goldberg J."/>
            <person name="Griggs A."/>
            <person name="Gujja S."/>
            <person name="Hansen M."/>
            <person name="Howarth C."/>
            <person name="Imamovic A."/>
            <person name="Larimer J."/>
            <person name="McCowen C."/>
            <person name="Montmayeur A."/>
            <person name="Murphy C."/>
            <person name="Neiman D."/>
            <person name="Pearson M."/>
            <person name="Priest M."/>
            <person name="Roberts A."/>
            <person name="Saif S."/>
            <person name="Shea T."/>
            <person name="Sisk P."/>
            <person name="Sykes S."/>
            <person name="Wortman J."/>
            <person name="Nusbaum C."/>
            <person name="Birren B."/>
        </authorList>
    </citation>
    <scope>NUCLEOTIDE SEQUENCE [LARGE SCALE GENOMIC DNA]</scope>
    <source>
        <strain evidence="3 4">VS20</strain>
    </source>
</reference>
<name>T0S910_SAPDV</name>
<dbReference type="InterPro" id="IPR021133">
    <property type="entry name" value="HEAT_type_2"/>
</dbReference>
<keyword evidence="1" id="KW-0677">Repeat</keyword>
<dbReference type="PROSITE" id="PS50077">
    <property type="entry name" value="HEAT_REPEAT"/>
    <property type="match status" value="3"/>
</dbReference>
<gene>
    <name evidence="3" type="ORF">SDRG_03358</name>
</gene>
<dbReference type="VEuPathDB" id="FungiDB:SDRG_03358"/>
<dbReference type="GO" id="GO:0005737">
    <property type="term" value="C:cytoplasm"/>
    <property type="evidence" value="ECO:0007669"/>
    <property type="project" value="TreeGrafter"/>
</dbReference>
<evidence type="ECO:0008006" key="5">
    <source>
        <dbReference type="Google" id="ProtNLM"/>
    </source>
</evidence>
<dbReference type="InterPro" id="IPR051023">
    <property type="entry name" value="PP2A_Regulatory_Subunit_A"/>
</dbReference>
<dbReference type="InterPro" id="IPR016024">
    <property type="entry name" value="ARM-type_fold"/>
</dbReference>
<dbReference type="GO" id="GO:0019888">
    <property type="term" value="F:protein phosphatase regulator activity"/>
    <property type="evidence" value="ECO:0007669"/>
    <property type="project" value="TreeGrafter"/>
</dbReference>
<dbReference type="InParanoid" id="T0S910"/>
<dbReference type="InterPro" id="IPR000357">
    <property type="entry name" value="HEAT"/>
</dbReference>
<evidence type="ECO:0000313" key="4">
    <source>
        <dbReference type="Proteomes" id="UP000030762"/>
    </source>
</evidence>
<dbReference type="EMBL" id="JH767139">
    <property type="protein sequence ID" value="EQC39152.1"/>
    <property type="molecule type" value="Genomic_DNA"/>
</dbReference>
<feature type="repeat" description="HEAT" evidence="2">
    <location>
        <begin position="232"/>
        <end position="269"/>
    </location>
</feature>